<feature type="transmembrane region" description="Helical" evidence="8">
    <location>
        <begin position="134"/>
        <end position="152"/>
    </location>
</feature>
<sequence>MNQKQRIFFWSITAALGGFLFGFDTAVISGVEQSLQTLWHLNVWEHGLTVSIALIGTVIGSMLGGIPTQKIGRKRTLFWIAILYLVASIGTAMSTGWSVFLVFRFLGGLGVGASSVAAPMYITEISPAKSRGKLVGLFQFNVVLGILIAYLSNFLLQGLGDDSWRWMLGIQALPSLIFLIAVLNIPESPRWLLLVKGKTAEALEVLNMIDPATADQTLVAIQQSNSHSQASTRLFSGQYNTPVMLAVLFAVFNQVSGINAIIYYAPRIFEMTGLGKSSALLSSAGIGLVNLIFTMISMNLIDRYGRRTLMKIGSVGLILTLALVARAFYVEDFSGMTVPLLLFGYIAFFGFSQGAVIWVFISEIFPNEVRSSGQALGSFTHWLMAAIITFSFPYFAEHFGGGNTFLFFTIMMVLQLLFVVRLMPETKGTSLEQIEKTFVVH</sequence>
<dbReference type="AlphaFoldDB" id="A0A2K8YVC6"/>
<reference evidence="10 11" key="1">
    <citation type="submission" date="2017-11" db="EMBL/GenBank/DDBJ databases">
        <title>Taxonomic description and genome sequences of Spirosoma HA7 sp. nov., isolated from pollen microhabitat of Corylus avellana.</title>
        <authorList>
            <person name="Ambika Manirajan B."/>
            <person name="Suarez C."/>
            <person name="Ratering S."/>
            <person name="Geissler-Plaum R."/>
            <person name="Cardinale M."/>
            <person name="Sylvia S."/>
        </authorList>
    </citation>
    <scope>NUCLEOTIDE SEQUENCE [LARGE SCALE GENOMIC DNA]</scope>
    <source>
        <strain evidence="10 11">HA7</strain>
    </source>
</reference>
<feature type="transmembrane region" description="Helical" evidence="8">
    <location>
        <begin position="373"/>
        <end position="396"/>
    </location>
</feature>
<keyword evidence="3 7" id="KW-0813">Transport</keyword>
<dbReference type="InterPro" id="IPR036259">
    <property type="entry name" value="MFS_trans_sf"/>
</dbReference>
<evidence type="ECO:0000256" key="3">
    <source>
        <dbReference type="ARBA" id="ARBA00022448"/>
    </source>
</evidence>
<dbReference type="PROSITE" id="PS50850">
    <property type="entry name" value="MFS"/>
    <property type="match status" value="1"/>
</dbReference>
<evidence type="ECO:0000256" key="1">
    <source>
        <dbReference type="ARBA" id="ARBA00004141"/>
    </source>
</evidence>
<evidence type="ECO:0000256" key="2">
    <source>
        <dbReference type="ARBA" id="ARBA00010992"/>
    </source>
</evidence>
<dbReference type="PROSITE" id="PS00217">
    <property type="entry name" value="SUGAR_TRANSPORT_2"/>
    <property type="match status" value="1"/>
</dbReference>
<dbReference type="PRINTS" id="PR00171">
    <property type="entry name" value="SUGRTRNSPORT"/>
</dbReference>
<evidence type="ECO:0000313" key="10">
    <source>
        <dbReference type="EMBL" id="AUD01518.1"/>
    </source>
</evidence>
<evidence type="ECO:0000259" key="9">
    <source>
        <dbReference type="PROSITE" id="PS50850"/>
    </source>
</evidence>
<dbReference type="PANTHER" id="PTHR48023:SF4">
    <property type="entry name" value="D-XYLOSE-PROTON SYMPORTER-LIKE 2"/>
    <property type="match status" value="1"/>
</dbReference>
<dbReference type="GO" id="GO:0022857">
    <property type="term" value="F:transmembrane transporter activity"/>
    <property type="evidence" value="ECO:0007669"/>
    <property type="project" value="InterPro"/>
</dbReference>
<feature type="transmembrane region" description="Helical" evidence="8">
    <location>
        <begin position="243"/>
        <end position="265"/>
    </location>
</feature>
<keyword evidence="6 8" id="KW-0472">Membrane</keyword>
<protein>
    <submittedName>
        <fullName evidence="10">MFS transporter</fullName>
    </submittedName>
</protein>
<dbReference type="InterPro" id="IPR005829">
    <property type="entry name" value="Sugar_transporter_CS"/>
</dbReference>
<dbReference type="SUPFAM" id="SSF103473">
    <property type="entry name" value="MFS general substrate transporter"/>
    <property type="match status" value="1"/>
</dbReference>
<dbReference type="PANTHER" id="PTHR48023">
    <property type="entry name" value="D-XYLOSE-PROTON SYMPORTER-LIKE 2"/>
    <property type="match status" value="1"/>
</dbReference>
<feature type="transmembrane region" description="Helical" evidence="8">
    <location>
        <begin position="277"/>
        <end position="296"/>
    </location>
</feature>
<dbReference type="Gene3D" id="1.20.1250.20">
    <property type="entry name" value="MFS general substrate transporter like domains"/>
    <property type="match status" value="1"/>
</dbReference>
<evidence type="ECO:0000256" key="5">
    <source>
        <dbReference type="ARBA" id="ARBA00022989"/>
    </source>
</evidence>
<feature type="transmembrane region" description="Helical" evidence="8">
    <location>
        <begin position="43"/>
        <end position="64"/>
    </location>
</feature>
<dbReference type="InterPro" id="IPR003663">
    <property type="entry name" value="Sugar/inositol_transpt"/>
</dbReference>
<feature type="domain" description="Major facilitator superfamily (MFS) profile" evidence="9">
    <location>
        <begin position="10"/>
        <end position="427"/>
    </location>
</feature>
<evidence type="ECO:0000256" key="4">
    <source>
        <dbReference type="ARBA" id="ARBA00022692"/>
    </source>
</evidence>
<keyword evidence="5 8" id="KW-1133">Transmembrane helix</keyword>
<gene>
    <name evidence="10" type="ORF">CWM47_06635</name>
</gene>
<feature type="transmembrane region" description="Helical" evidence="8">
    <location>
        <begin position="7"/>
        <end position="31"/>
    </location>
</feature>
<dbReference type="Proteomes" id="UP000232883">
    <property type="component" value="Chromosome"/>
</dbReference>
<feature type="transmembrane region" description="Helical" evidence="8">
    <location>
        <begin position="402"/>
        <end position="420"/>
    </location>
</feature>
<dbReference type="GO" id="GO:0016020">
    <property type="term" value="C:membrane"/>
    <property type="evidence" value="ECO:0007669"/>
    <property type="project" value="UniProtKB-SubCell"/>
</dbReference>
<dbReference type="RefSeq" id="WP_100987239.1">
    <property type="nucleotide sequence ID" value="NZ_CP025096.1"/>
</dbReference>
<evidence type="ECO:0000313" key="11">
    <source>
        <dbReference type="Proteomes" id="UP000232883"/>
    </source>
</evidence>
<dbReference type="NCBIfam" id="TIGR00879">
    <property type="entry name" value="SP"/>
    <property type="match status" value="1"/>
</dbReference>
<dbReference type="InterPro" id="IPR050820">
    <property type="entry name" value="MFS_Sugar_Transporter"/>
</dbReference>
<dbReference type="InterPro" id="IPR020846">
    <property type="entry name" value="MFS_dom"/>
</dbReference>
<dbReference type="PROSITE" id="PS00216">
    <property type="entry name" value="SUGAR_TRANSPORT_1"/>
    <property type="match status" value="1"/>
</dbReference>
<evidence type="ECO:0000256" key="7">
    <source>
        <dbReference type="RuleBase" id="RU003346"/>
    </source>
</evidence>
<evidence type="ECO:0000256" key="8">
    <source>
        <dbReference type="SAM" id="Phobius"/>
    </source>
</evidence>
<name>A0A2K8YVC6_9BACT</name>
<comment type="subcellular location">
    <subcellularLocation>
        <location evidence="1">Membrane</location>
        <topology evidence="1">Multi-pass membrane protein</topology>
    </subcellularLocation>
</comment>
<feature type="transmembrane region" description="Helical" evidence="8">
    <location>
        <begin position="101"/>
        <end position="122"/>
    </location>
</feature>
<keyword evidence="11" id="KW-1185">Reference proteome</keyword>
<feature type="transmembrane region" description="Helical" evidence="8">
    <location>
        <begin position="308"/>
        <end position="329"/>
    </location>
</feature>
<evidence type="ECO:0000256" key="6">
    <source>
        <dbReference type="ARBA" id="ARBA00023136"/>
    </source>
</evidence>
<dbReference type="EMBL" id="CP025096">
    <property type="protein sequence ID" value="AUD01518.1"/>
    <property type="molecule type" value="Genomic_DNA"/>
</dbReference>
<dbReference type="OrthoDB" id="9783823at2"/>
<organism evidence="10 11">
    <name type="scientific">Spirosoma pollinicola</name>
    <dbReference type="NCBI Taxonomy" id="2057025"/>
    <lineage>
        <taxon>Bacteria</taxon>
        <taxon>Pseudomonadati</taxon>
        <taxon>Bacteroidota</taxon>
        <taxon>Cytophagia</taxon>
        <taxon>Cytophagales</taxon>
        <taxon>Cytophagaceae</taxon>
        <taxon>Spirosoma</taxon>
    </lineage>
</organism>
<dbReference type="InterPro" id="IPR005828">
    <property type="entry name" value="MFS_sugar_transport-like"/>
</dbReference>
<proteinExistence type="inferred from homology"/>
<feature type="transmembrane region" description="Helical" evidence="8">
    <location>
        <begin position="164"/>
        <end position="185"/>
    </location>
</feature>
<comment type="similarity">
    <text evidence="2 7">Belongs to the major facilitator superfamily. Sugar transporter (TC 2.A.1.1) family.</text>
</comment>
<feature type="transmembrane region" description="Helical" evidence="8">
    <location>
        <begin position="341"/>
        <end position="361"/>
    </location>
</feature>
<accession>A0A2K8YVC6</accession>
<keyword evidence="4 8" id="KW-0812">Transmembrane</keyword>
<feature type="transmembrane region" description="Helical" evidence="8">
    <location>
        <begin position="76"/>
        <end position="95"/>
    </location>
</feature>
<dbReference type="KEGG" id="spir:CWM47_06635"/>
<dbReference type="Pfam" id="PF00083">
    <property type="entry name" value="Sugar_tr"/>
    <property type="match status" value="1"/>
</dbReference>